<dbReference type="GO" id="GO:0015099">
    <property type="term" value="F:nickel cation transmembrane transporter activity"/>
    <property type="evidence" value="ECO:0007669"/>
    <property type="project" value="UniProtKB-UniRule"/>
</dbReference>
<dbReference type="Proteomes" id="UP000182800">
    <property type="component" value="Unassembled WGS sequence"/>
</dbReference>
<feature type="compositionally biased region" description="Pro residues" evidence="14">
    <location>
        <begin position="1"/>
        <end position="11"/>
    </location>
</feature>
<evidence type="ECO:0000256" key="3">
    <source>
        <dbReference type="ARBA" id="ARBA00022426"/>
    </source>
</evidence>
<reference evidence="16 18" key="2">
    <citation type="submission" date="2016-08" db="EMBL/GenBank/DDBJ databases">
        <authorList>
            <person name="Varghese N."/>
            <person name="Submissions Spin"/>
        </authorList>
    </citation>
    <scope>NUCLEOTIDE SEQUENCE [LARGE SCALE GENOMIC DNA]</scope>
    <source>
        <strain evidence="16 18">HL-109</strain>
    </source>
</reference>
<name>A0A0P8BLV2_9HYPH</name>
<sequence length="360" mass="37265">MTRASPSPPPASFGTDTGGAAYRRGRTGPAGWRRLALRLGFALIAVLAVGGALNLILYLLVPPAPAPAPTAAPFGMTQRETAPPGNALMNTVLALQGLFYQRIQAGVRALPEGGGAFWALMGVGFAYGVFHAAGPGHGKAVISAYLVAEERALRRGIGLCFAAAFLQAVIAIAMVGAAIAVFSLTAVGMDRLTGRVEFTSFLVVALLGLWLTWRKAGHFTDLILHRRGARLDNPAGCDHVHLPPPEEFMRLRRWREYAGVVFAAGLRPCAGALVLLVFAASQDLIGAGIAATFAMAVGTAITTSVIALTAVFMKDFALRIAGGRNDRGVVVGSGFELAAAAFVLVIGLALLAGQPGSGAL</sequence>
<feature type="region of interest" description="Disordered" evidence="14">
    <location>
        <begin position="1"/>
        <end position="24"/>
    </location>
</feature>
<feature type="transmembrane region" description="Helical" evidence="13">
    <location>
        <begin position="329"/>
        <end position="352"/>
    </location>
</feature>
<dbReference type="InterPro" id="IPR011541">
    <property type="entry name" value="Ni/Co_transpt_high_affinity"/>
</dbReference>
<keyword evidence="6" id="KW-0533">Nickel</keyword>
<evidence type="ECO:0000256" key="13">
    <source>
        <dbReference type="RuleBase" id="RU362101"/>
    </source>
</evidence>
<keyword evidence="10" id="KW-0921">Nickel transport</keyword>
<keyword evidence="8 13" id="KW-1133">Transmembrane helix</keyword>
<feature type="transmembrane region" description="Helical" evidence="13">
    <location>
        <begin position="284"/>
        <end position="308"/>
    </location>
</feature>
<dbReference type="OrthoDB" id="9812956at2"/>
<evidence type="ECO:0000256" key="4">
    <source>
        <dbReference type="ARBA" id="ARBA00022448"/>
    </source>
</evidence>
<evidence type="ECO:0000256" key="9">
    <source>
        <dbReference type="ARBA" id="ARBA00023065"/>
    </source>
</evidence>
<dbReference type="PANTHER" id="PTHR40659:SF1">
    <property type="entry name" value="NICKEL_COBALT EFFLUX SYSTEM RCNA"/>
    <property type="match status" value="1"/>
</dbReference>
<dbReference type="EMBL" id="FMBM01000001">
    <property type="protein sequence ID" value="SCC79298.1"/>
    <property type="molecule type" value="Genomic_DNA"/>
</dbReference>
<dbReference type="GO" id="GO:0032025">
    <property type="term" value="P:response to cobalt ion"/>
    <property type="evidence" value="ECO:0007669"/>
    <property type="project" value="TreeGrafter"/>
</dbReference>
<evidence type="ECO:0000313" key="17">
    <source>
        <dbReference type="Proteomes" id="UP000050497"/>
    </source>
</evidence>
<protein>
    <recommendedName>
        <fullName evidence="13">Nickel/cobalt efflux system</fullName>
    </recommendedName>
</protein>
<feature type="transmembrane region" description="Helical" evidence="13">
    <location>
        <begin position="116"/>
        <end position="136"/>
    </location>
</feature>
<dbReference type="Proteomes" id="UP000050497">
    <property type="component" value="Unassembled WGS sequence"/>
</dbReference>
<evidence type="ECO:0000256" key="7">
    <source>
        <dbReference type="ARBA" id="ARBA00022692"/>
    </source>
</evidence>
<evidence type="ECO:0000313" key="15">
    <source>
        <dbReference type="EMBL" id="KPQ10605.1"/>
    </source>
</evidence>
<evidence type="ECO:0000256" key="11">
    <source>
        <dbReference type="ARBA" id="ARBA00023136"/>
    </source>
</evidence>
<dbReference type="GO" id="GO:0046583">
    <property type="term" value="F:monoatomic cation efflux transmembrane transporter activity"/>
    <property type="evidence" value="ECO:0007669"/>
    <property type="project" value="TreeGrafter"/>
</dbReference>
<dbReference type="RefSeq" id="WP_083204283.1">
    <property type="nucleotide sequence ID" value="NZ_FMBM01000001.1"/>
</dbReference>
<evidence type="ECO:0000256" key="14">
    <source>
        <dbReference type="SAM" id="MobiDB-lite"/>
    </source>
</evidence>
<dbReference type="GO" id="GO:0006824">
    <property type="term" value="P:cobalt ion transport"/>
    <property type="evidence" value="ECO:0007669"/>
    <property type="project" value="UniProtKB-KW"/>
</dbReference>
<comment type="caution">
    <text evidence="15">The sequence shown here is derived from an EMBL/GenBank/DDBJ whole genome shotgun (WGS) entry which is preliminary data.</text>
</comment>
<keyword evidence="12" id="KW-0170">Cobalt</keyword>
<dbReference type="PANTHER" id="PTHR40659">
    <property type="entry name" value="NICKEL/COBALT EFFLUX SYSTEM RCNA"/>
    <property type="match status" value="1"/>
</dbReference>
<comment type="similarity">
    <text evidence="13">Belongs to the NiCoT transporter (TC 2.A.52) family.</text>
</comment>
<accession>A0A0P8BLV2</accession>
<dbReference type="GO" id="GO:0010045">
    <property type="term" value="P:response to nickel cation"/>
    <property type="evidence" value="ECO:0007669"/>
    <property type="project" value="TreeGrafter"/>
</dbReference>
<comment type="subcellular location">
    <subcellularLocation>
        <location evidence="2 13">Cell membrane</location>
        <topology evidence="2 13">Multi-pass membrane protein</topology>
    </subcellularLocation>
</comment>
<evidence type="ECO:0000256" key="12">
    <source>
        <dbReference type="ARBA" id="ARBA00023285"/>
    </source>
</evidence>
<keyword evidence="4 13" id="KW-0813">Transport</keyword>
<evidence type="ECO:0000256" key="1">
    <source>
        <dbReference type="ARBA" id="ARBA00002510"/>
    </source>
</evidence>
<evidence type="ECO:0000313" key="18">
    <source>
        <dbReference type="Proteomes" id="UP000182800"/>
    </source>
</evidence>
<feature type="transmembrane region" description="Helical" evidence="13">
    <location>
        <begin position="196"/>
        <end position="213"/>
    </location>
</feature>
<evidence type="ECO:0000256" key="10">
    <source>
        <dbReference type="ARBA" id="ARBA00023112"/>
    </source>
</evidence>
<dbReference type="EMBL" id="LJSX01000014">
    <property type="protein sequence ID" value="KPQ10605.1"/>
    <property type="molecule type" value="Genomic_DNA"/>
</dbReference>
<keyword evidence="9" id="KW-0406">Ion transport</keyword>
<proteinExistence type="inferred from homology"/>
<gene>
    <name evidence="16" type="ORF">GA0071312_0794</name>
    <name evidence="15" type="ORF">HLUCCO17_10195</name>
</gene>
<reference evidence="15 17" key="1">
    <citation type="submission" date="2015-09" db="EMBL/GenBank/DDBJ databases">
        <title>Identification and resolution of microdiversity through metagenomic sequencing of parallel consortia.</title>
        <authorList>
            <person name="Nelson W.C."/>
            <person name="Romine M.F."/>
            <person name="Lindemann S.R."/>
        </authorList>
    </citation>
    <scope>NUCLEOTIDE SEQUENCE [LARGE SCALE GENOMIC DNA]</scope>
    <source>
        <strain evidence="15">HL-109</strain>
    </source>
</reference>
<keyword evidence="5" id="KW-1003">Cell membrane</keyword>
<keyword evidence="7 13" id="KW-0812">Transmembrane</keyword>
<evidence type="ECO:0000256" key="6">
    <source>
        <dbReference type="ARBA" id="ARBA00022596"/>
    </source>
</evidence>
<organism evidence="15 17">
    <name type="scientific">Saliniramus fredricksonii</name>
    <dbReference type="NCBI Taxonomy" id="1653334"/>
    <lineage>
        <taxon>Bacteria</taxon>
        <taxon>Pseudomonadati</taxon>
        <taxon>Pseudomonadota</taxon>
        <taxon>Alphaproteobacteria</taxon>
        <taxon>Hyphomicrobiales</taxon>
        <taxon>Salinarimonadaceae</taxon>
        <taxon>Saliniramus</taxon>
    </lineage>
</organism>
<comment type="function">
    <text evidence="1">Efflux system for nickel and cobalt.</text>
</comment>
<evidence type="ECO:0000313" key="16">
    <source>
        <dbReference type="EMBL" id="SCC79298.1"/>
    </source>
</evidence>
<evidence type="ECO:0000256" key="2">
    <source>
        <dbReference type="ARBA" id="ARBA00004651"/>
    </source>
</evidence>
<feature type="compositionally biased region" description="Low complexity" evidence="14">
    <location>
        <begin position="14"/>
        <end position="24"/>
    </location>
</feature>
<keyword evidence="3" id="KW-0171">Cobalt transport</keyword>
<keyword evidence="11 13" id="KW-0472">Membrane</keyword>
<feature type="transmembrane region" description="Helical" evidence="13">
    <location>
        <begin position="257"/>
        <end position="278"/>
    </location>
</feature>
<dbReference type="InterPro" id="IPR051224">
    <property type="entry name" value="NiCoT_RcnA"/>
</dbReference>
<dbReference type="Pfam" id="PF03824">
    <property type="entry name" value="NicO"/>
    <property type="match status" value="2"/>
</dbReference>
<feature type="transmembrane region" description="Helical" evidence="13">
    <location>
        <begin position="157"/>
        <end position="184"/>
    </location>
</feature>
<evidence type="ECO:0000256" key="5">
    <source>
        <dbReference type="ARBA" id="ARBA00022475"/>
    </source>
</evidence>
<keyword evidence="18" id="KW-1185">Reference proteome</keyword>
<dbReference type="STRING" id="1653334.GA0071312_0794"/>
<evidence type="ECO:0000256" key="8">
    <source>
        <dbReference type="ARBA" id="ARBA00022989"/>
    </source>
</evidence>
<dbReference type="GO" id="GO:0005886">
    <property type="term" value="C:plasma membrane"/>
    <property type="evidence" value="ECO:0007669"/>
    <property type="project" value="UniProtKB-SubCell"/>
</dbReference>
<feature type="transmembrane region" description="Helical" evidence="13">
    <location>
        <begin position="35"/>
        <end position="61"/>
    </location>
</feature>
<dbReference type="PATRIC" id="fig|1653334.4.peg.3367"/>
<dbReference type="AlphaFoldDB" id="A0A0P8BLV2"/>